<name>L1J9J3_GUITC</name>
<evidence type="ECO:0000313" key="3">
    <source>
        <dbReference type="EMBL" id="EKX44740.1"/>
    </source>
</evidence>
<feature type="domain" description="Right handed beta helix" evidence="2">
    <location>
        <begin position="609"/>
        <end position="774"/>
    </location>
</feature>
<dbReference type="HOGENOM" id="CLU_293973_0_0_1"/>
<reference evidence="3 5" key="1">
    <citation type="journal article" date="2012" name="Nature">
        <title>Algal genomes reveal evolutionary mosaicism and the fate of nucleomorphs.</title>
        <authorList>
            <consortium name="DOE Joint Genome Institute"/>
            <person name="Curtis B.A."/>
            <person name="Tanifuji G."/>
            <person name="Burki F."/>
            <person name="Gruber A."/>
            <person name="Irimia M."/>
            <person name="Maruyama S."/>
            <person name="Arias M.C."/>
            <person name="Ball S.G."/>
            <person name="Gile G.H."/>
            <person name="Hirakawa Y."/>
            <person name="Hopkins J.F."/>
            <person name="Kuo A."/>
            <person name="Rensing S.A."/>
            <person name="Schmutz J."/>
            <person name="Symeonidi A."/>
            <person name="Elias M."/>
            <person name="Eveleigh R.J."/>
            <person name="Herman E.K."/>
            <person name="Klute M.J."/>
            <person name="Nakayama T."/>
            <person name="Obornik M."/>
            <person name="Reyes-Prieto A."/>
            <person name="Armbrust E.V."/>
            <person name="Aves S.J."/>
            <person name="Beiko R.G."/>
            <person name="Coutinho P."/>
            <person name="Dacks J.B."/>
            <person name="Durnford D.G."/>
            <person name="Fast N.M."/>
            <person name="Green B.R."/>
            <person name="Grisdale C.J."/>
            <person name="Hempel F."/>
            <person name="Henrissat B."/>
            <person name="Hoppner M.P."/>
            <person name="Ishida K."/>
            <person name="Kim E."/>
            <person name="Koreny L."/>
            <person name="Kroth P.G."/>
            <person name="Liu Y."/>
            <person name="Malik S.B."/>
            <person name="Maier U.G."/>
            <person name="McRose D."/>
            <person name="Mock T."/>
            <person name="Neilson J.A."/>
            <person name="Onodera N.T."/>
            <person name="Poole A.M."/>
            <person name="Pritham E.J."/>
            <person name="Richards T.A."/>
            <person name="Rocap G."/>
            <person name="Roy S.W."/>
            <person name="Sarai C."/>
            <person name="Schaack S."/>
            <person name="Shirato S."/>
            <person name="Slamovits C.H."/>
            <person name="Spencer D.F."/>
            <person name="Suzuki S."/>
            <person name="Worden A.Z."/>
            <person name="Zauner S."/>
            <person name="Barry K."/>
            <person name="Bell C."/>
            <person name="Bharti A.K."/>
            <person name="Crow J.A."/>
            <person name="Grimwood J."/>
            <person name="Kramer R."/>
            <person name="Lindquist E."/>
            <person name="Lucas S."/>
            <person name="Salamov A."/>
            <person name="McFadden G.I."/>
            <person name="Lane C.E."/>
            <person name="Keeling P.J."/>
            <person name="Gray M.W."/>
            <person name="Grigoriev I.V."/>
            <person name="Archibald J.M."/>
        </authorList>
    </citation>
    <scope>NUCLEOTIDE SEQUENCE</scope>
    <source>
        <strain evidence="3 5">CCMP2712</strain>
    </source>
</reference>
<dbReference type="KEGG" id="gtt:GUITHDRAFT_109517"/>
<proteinExistence type="predicted"/>
<dbReference type="InterPro" id="IPR011050">
    <property type="entry name" value="Pectin_lyase_fold/virulence"/>
</dbReference>
<reference evidence="4" key="3">
    <citation type="submission" date="2016-03" db="UniProtKB">
        <authorList>
            <consortium name="EnsemblProtists"/>
        </authorList>
    </citation>
    <scope>IDENTIFICATION</scope>
</reference>
<dbReference type="RefSeq" id="XP_005831720.1">
    <property type="nucleotide sequence ID" value="XM_005831663.1"/>
</dbReference>
<dbReference type="InterPro" id="IPR039448">
    <property type="entry name" value="Beta_helix"/>
</dbReference>
<dbReference type="PaxDb" id="55529-EKX44740"/>
<organism evidence="3">
    <name type="scientific">Guillardia theta (strain CCMP2712)</name>
    <name type="common">Cryptophyte</name>
    <dbReference type="NCBI Taxonomy" id="905079"/>
    <lineage>
        <taxon>Eukaryota</taxon>
        <taxon>Cryptophyceae</taxon>
        <taxon>Pyrenomonadales</taxon>
        <taxon>Geminigeraceae</taxon>
        <taxon>Guillardia</taxon>
    </lineage>
</organism>
<evidence type="ECO:0000313" key="4">
    <source>
        <dbReference type="EnsemblProtists" id="EKX44740"/>
    </source>
</evidence>
<dbReference type="EMBL" id="JH993003">
    <property type="protein sequence ID" value="EKX44740.1"/>
    <property type="molecule type" value="Genomic_DNA"/>
</dbReference>
<feature type="region of interest" description="Disordered" evidence="1">
    <location>
        <begin position="487"/>
        <end position="506"/>
    </location>
</feature>
<dbReference type="PANTHER" id="PTHR11319:SF35">
    <property type="entry name" value="OUTER MEMBRANE PROTEIN PMPC-RELATED"/>
    <property type="match status" value="1"/>
</dbReference>
<protein>
    <recommendedName>
        <fullName evidence="2">Right handed beta helix domain-containing protein</fullName>
    </recommendedName>
</protein>
<dbReference type="Proteomes" id="UP000011087">
    <property type="component" value="Unassembled WGS sequence"/>
</dbReference>
<gene>
    <name evidence="3" type="ORF">GUITHDRAFT_109517</name>
</gene>
<dbReference type="Pfam" id="PF13229">
    <property type="entry name" value="Beta_helix"/>
    <property type="match status" value="1"/>
</dbReference>
<dbReference type="SUPFAM" id="SSF51126">
    <property type="entry name" value="Pectin lyase-like"/>
    <property type="match status" value="1"/>
</dbReference>
<accession>L1J9J3</accession>
<sequence length="1033" mass="113817">MVLMNNDSSCVIGGLYVLGVVHGVSNRSPWHFVSSDGVTMEWVKVGVLDTGDTGRLQWTTYGTVLEEVFGVRDRFHSTHVHLRLQKGTNQTLTAFWRQDAETEWTAMNPQLNFAWESIEVGLYAAQCEEYGNASVDFDYIIDRSKISHDEVFGGSAEPGLLSHASCVGRGIGDTTTSDPSVSDALQKSVDVKGFSQEMKEVHLVDGDYSTGSGGLEMNDVKTIVLRGSVTSQDFVYAWNSTSSGHFVKTPRYDESLGGFYDNFAWNGTGWTPLVVRYTVSFRPSLVESKMVFFIDGVERPTLIVTRPSEYKQPRIYIFTIAEQNSNHSVEGFVLTTQKGVGFDHAYTTGTRNNGADAGEVELHVWASAPDTLYYQGTKTTDVGGMIEVRDSLLAPSKLVRTRRLMEERPMNQVDESKDSFRESLRTYYMKHNRAKLTDLEDMVNEWFLKQEELDQLLSLKYGEALSLHRSASTSESSMAQLMPKSPILLHPHTTPTPPLPSSPKELLGQDARVDTEAQSSPNPKEQVKASIKSHKFQLRLNEESALLEAKSRNIPFLRRNLSLEETVVGPAKVVISCGGGYFFSPLMKTSPMLVVVDLNVEFVDCNFVFSDSLVLSSSVSILLQRSIVRFSRCAFSKGRSGLEIDSSMVDFRDCRFSDVEYQHDGSSLSLGYRKIIAGGGLQQAASLDQMFAMSPQVYMADVKFENNSASMGGALRVSRGSFYCQRCEFSRNSARRDGGAIVLEGSAAVIITNSLFERNVATGGGSLALLSGSAIFAQVDFNFNFARLYGGAILYNMSAVPYKLARECDCKISYRVLPCLTAFLRCNFLNNSVIGSTKEVGNGGAIFFLGSGSASIEGSSFIQNFVGGPNGMGGCFGMKDGGRFYYKLGLSDYREFPLLRFGFNGNPYLDPHSATLLPNGLGLTASNPYEPAWFTKELPADPRLTDQWPFYATGERFTGYFSPLAQPGQKVASGGLSFVLYDGAPVLDGWEQVVGQVIFKDCNIYENMPAGLSACYMDVETHKQTCLGDKQLL</sequence>
<dbReference type="EnsemblProtists" id="EKX44740">
    <property type="protein sequence ID" value="EKX44740"/>
    <property type="gene ID" value="GUITHDRAFT_109517"/>
</dbReference>
<evidence type="ECO:0000256" key="1">
    <source>
        <dbReference type="SAM" id="MobiDB-lite"/>
    </source>
</evidence>
<reference evidence="5" key="2">
    <citation type="submission" date="2012-11" db="EMBL/GenBank/DDBJ databases">
        <authorList>
            <person name="Kuo A."/>
            <person name="Curtis B.A."/>
            <person name="Tanifuji G."/>
            <person name="Burki F."/>
            <person name="Gruber A."/>
            <person name="Irimia M."/>
            <person name="Maruyama S."/>
            <person name="Arias M.C."/>
            <person name="Ball S.G."/>
            <person name="Gile G.H."/>
            <person name="Hirakawa Y."/>
            <person name="Hopkins J.F."/>
            <person name="Rensing S.A."/>
            <person name="Schmutz J."/>
            <person name="Symeonidi A."/>
            <person name="Elias M."/>
            <person name="Eveleigh R.J."/>
            <person name="Herman E.K."/>
            <person name="Klute M.J."/>
            <person name="Nakayama T."/>
            <person name="Obornik M."/>
            <person name="Reyes-Prieto A."/>
            <person name="Armbrust E.V."/>
            <person name="Aves S.J."/>
            <person name="Beiko R.G."/>
            <person name="Coutinho P."/>
            <person name="Dacks J.B."/>
            <person name="Durnford D.G."/>
            <person name="Fast N.M."/>
            <person name="Green B.R."/>
            <person name="Grisdale C."/>
            <person name="Hempe F."/>
            <person name="Henrissat B."/>
            <person name="Hoppner M.P."/>
            <person name="Ishida K.-I."/>
            <person name="Kim E."/>
            <person name="Koreny L."/>
            <person name="Kroth P.G."/>
            <person name="Liu Y."/>
            <person name="Malik S.-B."/>
            <person name="Maier U.G."/>
            <person name="McRose D."/>
            <person name="Mock T."/>
            <person name="Neilson J.A."/>
            <person name="Onodera N.T."/>
            <person name="Poole A.M."/>
            <person name="Pritham E.J."/>
            <person name="Richards T.A."/>
            <person name="Rocap G."/>
            <person name="Roy S.W."/>
            <person name="Sarai C."/>
            <person name="Schaack S."/>
            <person name="Shirato S."/>
            <person name="Slamovits C.H."/>
            <person name="Spencer D.F."/>
            <person name="Suzuki S."/>
            <person name="Worden A.Z."/>
            <person name="Zauner S."/>
            <person name="Barry K."/>
            <person name="Bell C."/>
            <person name="Bharti A.K."/>
            <person name="Crow J.A."/>
            <person name="Grimwood J."/>
            <person name="Kramer R."/>
            <person name="Lindquist E."/>
            <person name="Lucas S."/>
            <person name="Salamov A."/>
            <person name="McFadden G.I."/>
            <person name="Lane C.E."/>
            <person name="Keeling P.J."/>
            <person name="Gray M.W."/>
            <person name="Grigoriev I.V."/>
            <person name="Archibald J.M."/>
        </authorList>
    </citation>
    <scope>NUCLEOTIDE SEQUENCE</scope>
    <source>
        <strain evidence="5">CCMP2712</strain>
    </source>
</reference>
<dbReference type="PANTHER" id="PTHR11319">
    <property type="entry name" value="G PROTEIN-COUPLED RECEPTOR-RELATED"/>
    <property type="match status" value="1"/>
</dbReference>
<keyword evidence="5" id="KW-1185">Reference proteome</keyword>
<evidence type="ECO:0000259" key="2">
    <source>
        <dbReference type="Pfam" id="PF13229"/>
    </source>
</evidence>
<dbReference type="AlphaFoldDB" id="L1J9J3"/>
<dbReference type="GeneID" id="17301347"/>
<evidence type="ECO:0000313" key="5">
    <source>
        <dbReference type="Proteomes" id="UP000011087"/>
    </source>
</evidence>